<dbReference type="PANTHER" id="PTHR43549:SF3">
    <property type="entry name" value="MULTIDRUG RESISTANCE PROTEIN YPNP-RELATED"/>
    <property type="match status" value="1"/>
</dbReference>
<gene>
    <name evidence="8" type="ORF">J2S11_003148</name>
</gene>
<evidence type="ECO:0000256" key="7">
    <source>
        <dbReference type="SAM" id="Phobius"/>
    </source>
</evidence>
<feature type="transmembrane region" description="Helical" evidence="7">
    <location>
        <begin position="393"/>
        <end position="412"/>
    </location>
</feature>
<dbReference type="EMBL" id="JAUSTY010000014">
    <property type="protein sequence ID" value="MDQ0167223.1"/>
    <property type="molecule type" value="Genomic_DNA"/>
</dbReference>
<keyword evidence="4 7" id="KW-0812">Transmembrane</keyword>
<feature type="transmembrane region" description="Helical" evidence="7">
    <location>
        <begin position="418"/>
        <end position="440"/>
    </location>
</feature>
<dbReference type="InterPro" id="IPR002528">
    <property type="entry name" value="MATE_fam"/>
</dbReference>
<reference evidence="8 9" key="1">
    <citation type="submission" date="2023-07" db="EMBL/GenBank/DDBJ databases">
        <title>Genomic Encyclopedia of Type Strains, Phase IV (KMG-IV): sequencing the most valuable type-strain genomes for metagenomic binning, comparative biology and taxonomic classification.</title>
        <authorList>
            <person name="Goeker M."/>
        </authorList>
    </citation>
    <scope>NUCLEOTIDE SEQUENCE [LARGE SCALE GENOMIC DNA]</scope>
    <source>
        <strain evidence="8 9">DSM 12751</strain>
    </source>
</reference>
<comment type="subcellular location">
    <subcellularLocation>
        <location evidence="1">Cell membrane</location>
        <topology evidence="1">Multi-pass membrane protein</topology>
    </subcellularLocation>
</comment>
<feature type="transmembrane region" description="Helical" evidence="7">
    <location>
        <begin position="248"/>
        <end position="268"/>
    </location>
</feature>
<feature type="transmembrane region" description="Helical" evidence="7">
    <location>
        <begin position="360"/>
        <end position="381"/>
    </location>
</feature>
<keyword evidence="2" id="KW-0813">Transport</keyword>
<feature type="transmembrane region" description="Helical" evidence="7">
    <location>
        <begin position="164"/>
        <end position="184"/>
    </location>
</feature>
<feature type="transmembrane region" description="Helical" evidence="7">
    <location>
        <begin position="95"/>
        <end position="119"/>
    </location>
</feature>
<feature type="transmembrane region" description="Helical" evidence="7">
    <location>
        <begin position="131"/>
        <end position="152"/>
    </location>
</feature>
<evidence type="ECO:0000256" key="1">
    <source>
        <dbReference type="ARBA" id="ARBA00004651"/>
    </source>
</evidence>
<evidence type="ECO:0000256" key="4">
    <source>
        <dbReference type="ARBA" id="ARBA00022692"/>
    </source>
</evidence>
<accession>A0ABT9W1W3</accession>
<evidence type="ECO:0000313" key="9">
    <source>
        <dbReference type="Proteomes" id="UP001235840"/>
    </source>
</evidence>
<organism evidence="8 9">
    <name type="scientific">Caldalkalibacillus horti</name>
    <dbReference type="NCBI Taxonomy" id="77523"/>
    <lineage>
        <taxon>Bacteria</taxon>
        <taxon>Bacillati</taxon>
        <taxon>Bacillota</taxon>
        <taxon>Bacilli</taxon>
        <taxon>Bacillales</taxon>
        <taxon>Bacillaceae</taxon>
        <taxon>Caldalkalibacillus</taxon>
    </lineage>
</organism>
<evidence type="ECO:0000256" key="6">
    <source>
        <dbReference type="ARBA" id="ARBA00023136"/>
    </source>
</evidence>
<name>A0ABT9W1W3_9BACI</name>
<proteinExistence type="predicted"/>
<dbReference type="PANTHER" id="PTHR43549">
    <property type="entry name" value="MULTIDRUG RESISTANCE PROTEIN YPNP-RELATED"/>
    <property type="match status" value="1"/>
</dbReference>
<keyword evidence="6 7" id="KW-0472">Membrane</keyword>
<dbReference type="RefSeq" id="WP_307396013.1">
    <property type="nucleotide sequence ID" value="NZ_BAAADK010000014.1"/>
</dbReference>
<dbReference type="Pfam" id="PF01554">
    <property type="entry name" value="MatE"/>
    <property type="match status" value="2"/>
</dbReference>
<keyword evidence="3" id="KW-1003">Cell membrane</keyword>
<evidence type="ECO:0000256" key="3">
    <source>
        <dbReference type="ARBA" id="ARBA00022475"/>
    </source>
</evidence>
<evidence type="ECO:0000313" key="8">
    <source>
        <dbReference type="EMBL" id="MDQ0167223.1"/>
    </source>
</evidence>
<feature type="transmembrane region" description="Helical" evidence="7">
    <location>
        <begin position="190"/>
        <end position="215"/>
    </location>
</feature>
<evidence type="ECO:0000256" key="2">
    <source>
        <dbReference type="ARBA" id="ARBA00022448"/>
    </source>
</evidence>
<dbReference type="InterPro" id="IPR052031">
    <property type="entry name" value="Membrane_Transporter-Flippase"/>
</dbReference>
<dbReference type="Proteomes" id="UP001235840">
    <property type="component" value="Unassembled WGS sequence"/>
</dbReference>
<keyword evidence="9" id="KW-1185">Reference proteome</keyword>
<feature type="transmembrane region" description="Helical" evidence="7">
    <location>
        <begin position="12"/>
        <end position="38"/>
    </location>
</feature>
<feature type="transmembrane region" description="Helical" evidence="7">
    <location>
        <begin position="280"/>
        <end position="301"/>
    </location>
</feature>
<evidence type="ECO:0000256" key="5">
    <source>
        <dbReference type="ARBA" id="ARBA00022989"/>
    </source>
</evidence>
<sequence>MDKKNTWKSILTFSLPVTLIGIFDLLLIWIDLFWIYFMVGEADALAAVRVSASVVILIEAVLVAVVSSLLIYLSQNLGAGKLDEVKRGIRGAFSFTIYGGIVITCLGVLFLPLLVKLFGVNAATSEFVKNYLGVYLLGYVFMSLNNLLLLLPRYFRKIKIIYKALALTAIINIIVTPLSMLLFNNLGLPILSGAAMGTIIANLCCAIFVFWHIFLKDYLEINMKKSDLSWRLDYKLLLENKGYISSQVFTGLTFNLSMFLYILILSYYPSDAFNVFAVGTYIFAFFGVLAQNFTSSLIPMVSKHVGAKEYDEIRDLVKKMATVLLSFGSLVALLVMSSHSIFASLLAAEPHLVPLFSEFIMFYSIPWALNIVATVFIFVVAGSGDAKGSMTLTIVNMYVIVIVSMFTLPHLFENVTTGVFFTLGFIQVLTFFFSWFYYLLGRWEKASLVRNEEQQPAEA</sequence>
<feature type="transmembrane region" description="Helical" evidence="7">
    <location>
        <begin position="50"/>
        <end position="74"/>
    </location>
</feature>
<comment type="caution">
    <text evidence="8">The sequence shown here is derived from an EMBL/GenBank/DDBJ whole genome shotgun (WGS) entry which is preliminary data.</text>
</comment>
<feature type="transmembrane region" description="Helical" evidence="7">
    <location>
        <begin position="322"/>
        <end position="348"/>
    </location>
</feature>
<protein>
    <submittedName>
        <fullName evidence="8">Na+-driven multidrug efflux pump</fullName>
    </submittedName>
</protein>
<keyword evidence="5 7" id="KW-1133">Transmembrane helix</keyword>